<sequence length="262" mass="29967">MGFQKISMLEYLEPELFHATMDSLLKECRAELMVRCTERGLSSEGTKQDLAHRLLDWREHYKPGKLASTPQLSLNRETSIDLKKEGFDYIDKELLCEEYGLKEYCNISLDELTFLDHLGTGGFKDCYRGVFRGQEVAICEFRAEKARKMDIPFFKNELEILKQVKHPNIITVHGVAGLGSRLMVVTELCGTGDLLSYMGKTPKPSFLEQLRLMRDLAQAVNYLHSLSPPIVHRDLKPDNVLVYLTLVVFFISQDEMIRAALS</sequence>
<name>A0ACC2TAH2_9FUNG</name>
<keyword evidence="2" id="KW-1185">Reference proteome</keyword>
<proteinExistence type="predicted"/>
<accession>A0ACC2TAH2</accession>
<protein>
    <submittedName>
        <fullName evidence="1">Uncharacterized protein</fullName>
    </submittedName>
</protein>
<dbReference type="Proteomes" id="UP001165960">
    <property type="component" value="Unassembled WGS sequence"/>
</dbReference>
<evidence type="ECO:0000313" key="2">
    <source>
        <dbReference type="Proteomes" id="UP001165960"/>
    </source>
</evidence>
<reference evidence="1" key="1">
    <citation type="submission" date="2022-04" db="EMBL/GenBank/DDBJ databases">
        <title>Genome of the entomopathogenic fungus Entomophthora muscae.</title>
        <authorList>
            <person name="Elya C."/>
            <person name="Lovett B.R."/>
            <person name="Lee E."/>
            <person name="Macias A.M."/>
            <person name="Hajek A.E."/>
            <person name="De Bivort B.L."/>
            <person name="Kasson M.T."/>
            <person name="De Fine Licht H.H."/>
            <person name="Stajich J.E."/>
        </authorList>
    </citation>
    <scope>NUCLEOTIDE SEQUENCE</scope>
    <source>
        <strain evidence="1">Berkeley</strain>
    </source>
</reference>
<comment type="caution">
    <text evidence="1">The sequence shown here is derived from an EMBL/GenBank/DDBJ whole genome shotgun (WGS) entry which is preliminary data.</text>
</comment>
<dbReference type="EMBL" id="QTSX02003167">
    <property type="protein sequence ID" value="KAJ9071553.1"/>
    <property type="molecule type" value="Genomic_DNA"/>
</dbReference>
<organism evidence="1 2">
    <name type="scientific">Entomophthora muscae</name>
    <dbReference type="NCBI Taxonomy" id="34485"/>
    <lineage>
        <taxon>Eukaryota</taxon>
        <taxon>Fungi</taxon>
        <taxon>Fungi incertae sedis</taxon>
        <taxon>Zoopagomycota</taxon>
        <taxon>Entomophthoromycotina</taxon>
        <taxon>Entomophthoromycetes</taxon>
        <taxon>Entomophthorales</taxon>
        <taxon>Entomophthoraceae</taxon>
        <taxon>Entomophthora</taxon>
    </lineage>
</organism>
<evidence type="ECO:0000313" key="1">
    <source>
        <dbReference type="EMBL" id="KAJ9071553.1"/>
    </source>
</evidence>
<gene>
    <name evidence="1" type="ORF">DSO57_1035843</name>
</gene>